<dbReference type="PANTHER" id="PTHR43283:SF3">
    <property type="entry name" value="BETA-LACTAMASE FAMILY PROTEIN (AFU_ORTHOLOGUE AFUA_5G07500)"/>
    <property type="match status" value="1"/>
</dbReference>
<feature type="domain" description="Beta-lactamase-related" evidence="3">
    <location>
        <begin position="63"/>
        <end position="422"/>
    </location>
</feature>
<evidence type="ECO:0000313" key="4">
    <source>
        <dbReference type="EMBL" id="KAA5805225.1"/>
    </source>
</evidence>
<feature type="region of interest" description="Disordered" evidence="1">
    <location>
        <begin position="31"/>
        <end position="51"/>
    </location>
</feature>
<evidence type="ECO:0000259" key="3">
    <source>
        <dbReference type="Pfam" id="PF00144"/>
    </source>
</evidence>
<dbReference type="InterPro" id="IPR012338">
    <property type="entry name" value="Beta-lactam/transpept-like"/>
</dbReference>
<feature type="compositionally biased region" description="Pro residues" evidence="1">
    <location>
        <begin position="35"/>
        <end position="47"/>
    </location>
</feature>
<dbReference type="RefSeq" id="WP_150022256.1">
    <property type="nucleotide sequence ID" value="NZ_VWOJ01000001.1"/>
</dbReference>
<dbReference type="InterPro" id="IPR050789">
    <property type="entry name" value="Diverse_Enzym_Activities"/>
</dbReference>
<keyword evidence="5" id="KW-1185">Reference proteome</keyword>
<comment type="caution">
    <text evidence="4">The sequence shown here is derived from an EMBL/GenBank/DDBJ whole genome shotgun (WGS) entry which is preliminary data.</text>
</comment>
<gene>
    <name evidence="4" type="ORF">F1654_04370</name>
</gene>
<dbReference type="PANTHER" id="PTHR43283">
    <property type="entry name" value="BETA-LACTAMASE-RELATED"/>
    <property type="match status" value="1"/>
</dbReference>
<dbReference type="PROSITE" id="PS51257">
    <property type="entry name" value="PROKAR_LIPOPROTEIN"/>
    <property type="match status" value="1"/>
</dbReference>
<sequence>MFRSDAAPWRALLAAFASSALLVLAACGERETPAPEAPPPAPAPAPEPADAARGLDAAGVAALDAALAELAASQDRAGFVAVIARDGVVRHVSAAGYADIEAGRPMTADTVVRIASMTKPVTAAAIMMLAEDGAVSLDDPVARFIPSFAGARVASSLMHDERYDIPTEALARPITIEDLLTHTSGVGYLFDYRTHLGALYIDRDIYRADGRSLAERIDVLAGLPLYFQPGERWFYSYSNDILGQVIAAASGMSVEAFMQARIFAPLGMADTSFFPDEALSERLAALYTHDEDGALVRVERTRDLAVLAQVEAGGAGLFSTANDYIRFAQMLANGGELDGVRVLSADSVAAMTTPHVGLDRMGEEQQRIGLAFGYSLGVYVNGDGGRLPGDYGWGGYFDTIFAVSPSTGLVAVMMAQEEPGPGTPDTTSAGAAFTRLIGDLVTPES</sequence>
<organism evidence="4 5">
    <name type="scientific">Alkalicaulis satelles</name>
    <dbReference type="NCBI Taxonomy" id="2609175"/>
    <lineage>
        <taxon>Bacteria</taxon>
        <taxon>Pseudomonadati</taxon>
        <taxon>Pseudomonadota</taxon>
        <taxon>Alphaproteobacteria</taxon>
        <taxon>Maricaulales</taxon>
        <taxon>Maricaulaceae</taxon>
        <taxon>Alkalicaulis</taxon>
    </lineage>
</organism>
<keyword evidence="2" id="KW-0732">Signal</keyword>
<dbReference type="Proteomes" id="UP000325122">
    <property type="component" value="Unassembled WGS sequence"/>
</dbReference>
<reference evidence="4 5" key="1">
    <citation type="submission" date="2019-09" db="EMBL/GenBank/DDBJ databases">
        <authorList>
            <person name="Kevbrin V."/>
            <person name="Grouzdev D.S."/>
        </authorList>
    </citation>
    <scope>NUCLEOTIDE SEQUENCE [LARGE SCALE GENOMIC DNA]</scope>
    <source>
        <strain evidence="4 5">G-192</strain>
    </source>
</reference>
<evidence type="ECO:0000256" key="1">
    <source>
        <dbReference type="SAM" id="MobiDB-lite"/>
    </source>
</evidence>
<feature type="chain" id="PRO_5024381777" evidence="2">
    <location>
        <begin position="26"/>
        <end position="445"/>
    </location>
</feature>
<dbReference type="SUPFAM" id="SSF56601">
    <property type="entry name" value="beta-lactamase/transpeptidase-like"/>
    <property type="match status" value="1"/>
</dbReference>
<feature type="signal peptide" evidence="2">
    <location>
        <begin position="1"/>
        <end position="25"/>
    </location>
</feature>
<name>A0A5M6ZMT4_9PROT</name>
<dbReference type="InterPro" id="IPR001466">
    <property type="entry name" value="Beta-lactam-related"/>
</dbReference>
<proteinExistence type="predicted"/>
<dbReference type="AlphaFoldDB" id="A0A5M6ZMT4"/>
<evidence type="ECO:0000313" key="5">
    <source>
        <dbReference type="Proteomes" id="UP000325122"/>
    </source>
</evidence>
<dbReference type="Pfam" id="PF00144">
    <property type="entry name" value="Beta-lactamase"/>
    <property type="match status" value="1"/>
</dbReference>
<dbReference type="EMBL" id="VWOJ01000001">
    <property type="protein sequence ID" value="KAA5805225.1"/>
    <property type="molecule type" value="Genomic_DNA"/>
</dbReference>
<accession>A0A5M6ZMT4</accession>
<evidence type="ECO:0000256" key="2">
    <source>
        <dbReference type="SAM" id="SignalP"/>
    </source>
</evidence>
<dbReference type="Gene3D" id="3.40.710.10">
    <property type="entry name" value="DD-peptidase/beta-lactamase superfamily"/>
    <property type="match status" value="1"/>
</dbReference>
<protein>
    <submittedName>
        <fullName evidence="4">Beta-lactamase family protein</fullName>
    </submittedName>
</protein>